<dbReference type="AlphaFoldDB" id="A0A1Y2N664"/>
<dbReference type="Proteomes" id="UP000194360">
    <property type="component" value="Unassembled WGS sequence"/>
</dbReference>
<gene>
    <name evidence="1" type="ORF">BG845_01202</name>
</gene>
<organism evidence="1 2">
    <name type="scientific">Pseudonocardia autotrophica</name>
    <name type="common">Amycolata autotrophica</name>
    <name type="synonym">Nocardia autotrophica</name>
    <dbReference type="NCBI Taxonomy" id="2074"/>
    <lineage>
        <taxon>Bacteria</taxon>
        <taxon>Bacillati</taxon>
        <taxon>Actinomycetota</taxon>
        <taxon>Actinomycetes</taxon>
        <taxon>Pseudonocardiales</taxon>
        <taxon>Pseudonocardiaceae</taxon>
        <taxon>Pseudonocardia</taxon>
    </lineage>
</organism>
<reference evidence="1 2" key="1">
    <citation type="submission" date="2016-09" db="EMBL/GenBank/DDBJ databases">
        <title>Pseudonocardia autotrophica DSM535, a candidate organism with high potential of specific P450 cytochromes.</title>
        <authorList>
            <person name="Grumaz C."/>
            <person name="Vainshtein Y."/>
            <person name="Kirstahler P."/>
            <person name="Sohn K."/>
        </authorList>
    </citation>
    <scope>NUCLEOTIDE SEQUENCE [LARGE SCALE GENOMIC DNA]</scope>
    <source>
        <strain evidence="1 2">DSM 535</strain>
    </source>
</reference>
<dbReference type="EMBL" id="MIGB01000004">
    <property type="protein sequence ID" value="OSY42960.1"/>
    <property type="molecule type" value="Genomic_DNA"/>
</dbReference>
<evidence type="ECO:0000313" key="2">
    <source>
        <dbReference type="Proteomes" id="UP000194360"/>
    </source>
</evidence>
<accession>A0A1Y2N664</accession>
<dbReference type="RefSeq" id="WP_125911396.1">
    <property type="nucleotide sequence ID" value="NZ_AP018920.1"/>
</dbReference>
<dbReference type="STRING" id="2074.BG845_01202"/>
<comment type="caution">
    <text evidence="1">The sequence shown here is derived from an EMBL/GenBank/DDBJ whole genome shotgun (WGS) entry which is preliminary data.</text>
</comment>
<sequence>MELVVLTAAVLILLVGVGVHVFDRVSAARLGARRRVLVQMKSGRAFTGIQWRRRSGLLELRGVEMLEPGNQPQTVDGSVILDRVEIEYVQVAG</sequence>
<proteinExistence type="predicted"/>
<keyword evidence="2" id="KW-1185">Reference proteome</keyword>
<evidence type="ECO:0000313" key="1">
    <source>
        <dbReference type="EMBL" id="OSY42960.1"/>
    </source>
</evidence>
<name>A0A1Y2N664_PSEAH</name>
<protein>
    <submittedName>
        <fullName evidence="1">Uncharacterized protein</fullName>
    </submittedName>
</protein>